<dbReference type="PROSITE" id="PS51257">
    <property type="entry name" value="PROKAR_LIPOPROTEIN"/>
    <property type="match status" value="1"/>
</dbReference>
<accession>A0A2T0SW25</accession>
<organism evidence="2 3">
    <name type="scientific">Spirosoma oryzae</name>
    <dbReference type="NCBI Taxonomy" id="1469603"/>
    <lineage>
        <taxon>Bacteria</taxon>
        <taxon>Pseudomonadati</taxon>
        <taxon>Bacteroidota</taxon>
        <taxon>Cytophagia</taxon>
        <taxon>Cytophagales</taxon>
        <taxon>Cytophagaceae</taxon>
        <taxon>Spirosoma</taxon>
    </lineage>
</organism>
<keyword evidence="1" id="KW-0732">Signal</keyword>
<proteinExistence type="predicted"/>
<dbReference type="OrthoDB" id="948686at2"/>
<comment type="caution">
    <text evidence="2">The sequence shown here is derived from an EMBL/GenBank/DDBJ whole genome shotgun (WGS) entry which is preliminary data.</text>
</comment>
<feature type="signal peptide" evidence="1">
    <location>
        <begin position="1"/>
        <end position="25"/>
    </location>
</feature>
<keyword evidence="3" id="KW-1185">Reference proteome</keyword>
<feature type="chain" id="PRO_5015771561" description="Carbohydrate binding protein" evidence="1">
    <location>
        <begin position="26"/>
        <end position="196"/>
    </location>
</feature>
<dbReference type="RefSeq" id="WP_106138336.1">
    <property type="nucleotide sequence ID" value="NZ_PVTE01000010.1"/>
</dbReference>
<dbReference type="AlphaFoldDB" id="A0A2T0SW25"/>
<evidence type="ECO:0000313" key="3">
    <source>
        <dbReference type="Proteomes" id="UP000238375"/>
    </source>
</evidence>
<reference evidence="2 3" key="1">
    <citation type="submission" date="2018-03" db="EMBL/GenBank/DDBJ databases">
        <title>Genomic Encyclopedia of Archaeal and Bacterial Type Strains, Phase II (KMG-II): from individual species to whole genera.</title>
        <authorList>
            <person name="Goeker M."/>
        </authorList>
    </citation>
    <scope>NUCLEOTIDE SEQUENCE [LARGE SCALE GENOMIC DNA]</scope>
    <source>
        <strain evidence="2 3">DSM 28354</strain>
    </source>
</reference>
<protein>
    <recommendedName>
        <fullName evidence="4">Carbohydrate binding protein</fullName>
    </recommendedName>
</protein>
<name>A0A2T0SW25_9BACT</name>
<dbReference type="EMBL" id="PVTE01000010">
    <property type="protein sequence ID" value="PRY37617.1"/>
    <property type="molecule type" value="Genomic_DNA"/>
</dbReference>
<dbReference type="Gene3D" id="2.60.120.260">
    <property type="entry name" value="Galactose-binding domain-like"/>
    <property type="match status" value="1"/>
</dbReference>
<evidence type="ECO:0000313" key="2">
    <source>
        <dbReference type="EMBL" id="PRY37617.1"/>
    </source>
</evidence>
<sequence>MNRFLPFCALLAVLSVLSACTSNDAQPQENNLLRNGSVEQQSQNWFFNYDASHTANPNGFAFGHTDEAASSPRYSLKINCNTVKNDSAFCFYGQNNIPVSAIPVGAKLTLTAKIKPVNLTGQGVAIAIRGDKGSQVMFFQTTQGTTSITGTSEFKQYSVTLDNYPGNIDNLLVFMVYLPRTTGHVYFDDLTLTVDN</sequence>
<dbReference type="Proteomes" id="UP000238375">
    <property type="component" value="Unassembled WGS sequence"/>
</dbReference>
<evidence type="ECO:0008006" key="4">
    <source>
        <dbReference type="Google" id="ProtNLM"/>
    </source>
</evidence>
<gene>
    <name evidence="2" type="ORF">CLV58_11086</name>
</gene>
<evidence type="ECO:0000256" key="1">
    <source>
        <dbReference type="SAM" id="SignalP"/>
    </source>
</evidence>